<dbReference type="InterPro" id="IPR036397">
    <property type="entry name" value="RNaseH_sf"/>
</dbReference>
<dbReference type="GO" id="GO:0003676">
    <property type="term" value="F:nucleic acid binding"/>
    <property type="evidence" value="ECO:0007669"/>
    <property type="project" value="InterPro"/>
</dbReference>
<sequence>MGATNRCLRFVLFFKQTITNSTVRFVISKIKKFNAEIGPSDLYFKNKKNIKYKSDLSICSLIFFSNRSDPPICSLFFFKQIGPSDLNKTPYKKNTKSSNNNILAWNVRGAASSGFRRTLREICNQNKPDIVILLETKVSGDRAKTVIRNLGFNNSIIEEAHGFSGGIWICWNDNNLNITPMETDQQYIHTKIETPGKEAWFMTAVYASPQPQNRSSLWTKLLNIANRTHSPWIVTGDFNEIKDATEKKGGSTIDNRACNRFANWINDSGLIDLGFSGSRFTWKGPLWNGHERVFKRLDRALSNSSWRLLHHEAVVKVLPRTNSDHHPLLITENDGGNLNHNRPFRFELMWTHHPEFDTFLSQTWNNNINNSLLSSLPNIKQELITWNKHIFGNIFKAKRRIMNRLGGIQRCNSYGQNPFLDQLEVNLNKELNEILDKEETFWLQKSREQWIVEGDRNTRFYHTKTIIRRRKNKILKLRNLNGEWIEDDQSLKNHITSFFQNLYKEEVSNCPWVFESITLPNLDPLFCRRMEAPPTVTEIKKALFSIGSTKAPGEDGFPAAFFKHNWNLMKNKIVEFTQTCWAEPTIIKETNATLLALIPKTHHPEFINQFRPIALCNVKYKILAKVIVQRIKPLLNDRISPHQSSFIPGRKIHDNIIIAKEVMHSMRRMRGKKGYMAIKIDFEKAYDRINWNFIQQRLIEFGIPNKLSSIIMEGVRSVNYNVLWNGNKTETFYPTRGIRQGDPLSPYLFVICMDKLSQYIEQGVDEGFWSPFIFRKNGINLSHLMFADDLLLFAEATNEQIENITETMEAFCKVTNLKINTAKSSIVFSKNTDPTTRRNILSQTEFRESKTLGKYLGAMLNNKRKGKENFKTMLERVQGKLKGWKSKCLSIAGRITLAQSVISPSVNFDMQHGKVPKAVCNEIEKLQRNFVWGDTDNKRGLHAVNWKTLCLPKHEGGLGFRKLELMNEAFLLKIIWQLQEQPNTLWAKILLQKYNSSISNSPTTHQITRKSDSDLWKELMKTWPTFLKHAISFIGDGRSTFFWTDNWVEDGGTLENFATHTNLDIHSKVGEWADDNRGWNLTKLSRALPEETVQKIIAQPPPRSNGNEDKRGWKLSEDGDFSIATTYRALANWTTPSKTKWTMIWNWKGPQKAKILIWKLMHDRVFTNQRRSRIFGGSGDCPICENQMESAIHTFRDCAKAATIWNQLIDPNALQSFFTTNRDQWLELNLRFRLSKHETQAWLDYFIVTCWKLWDWRNREVHDQGYTRPPNPHREIEKKVKEIREAFDRRMKERIIKQKEERQIKWNPPPQGWITLNTDGSRQNNKAGCGGILRNEDGKWVGGFSYYIGDCTAYRAELWGIDQGLKIAWTLGLKNIIVECDSKAVIATLNSNKNLANHPNALIRNIHNWREKEWNIYFVNIYREGNRCADCLARKSLSLELGLHFWDIPPREVVHILFDDKKGVSLPRIVCS</sequence>
<evidence type="ECO:0000259" key="1">
    <source>
        <dbReference type="PROSITE" id="PS50878"/>
    </source>
</evidence>
<dbReference type="PANTHER" id="PTHR31635:SF196">
    <property type="entry name" value="REVERSE TRANSCRIPTASE DOMAIN-CONTAINING PROTEIN-RELATED"/>
    <property type="match status" value="1"/>
</dbReference>
<evidence type="ECO:0000259" key="2">
    <source>
        <dbReference type="PROSITE" id="PS50879"/>
    </source>
</evidence>
<dbReference type="Pfam" id="PF13966">
    <property type="entry name" value="zf-RVT"/>
    <property type="match status" value="1"/>
</dbReference>
<dbReference type="InterPro" id="IPR002156">
    <property type="entry name" value="RNaseH_domain"/>
</dbReference>
<protein>
    <submittedName>
        <fullName evidence="3">Uncharacterized protein</fullName>
    </submittedName>
</protein>
<dbReference type="Proteomes" id="UP000289738">
    <property type="component" value="Chromosome B02"/>
</dbReference>
<dbReference type="Gene3D" id="3.60.10.10">
    <property type="entry name" value="Endonuclease/exonuclease/phosphatase"/>
    <property type="match status" value="1"/>
</dbReference>
<dbReference type="PANTHER" id="PTHR31635">
    <property type="entry name" value="REVERSE TRANSCRIPTASE DOMAIN-CONTAINING PROTEIN-RELATED"/>
    <property type="match status" value="1"/>
</dbReference>
<dbReference type="InterPro" id="IPR012337">
    <property type="entry name" value="RNaseH-like_sf"/>
</dbReference>
<evidence type="ECO:0000313" key="4">
    <source>
        <dbReference type="Proteomes" id="UP000289738"/>
    </source>
</evidence>
<dbReference type="InterPro" id="IPR036691">
    <property type="entry name" value="Endo/exonu/phosph_ase_sf"/>
</dbReference>
<reference evidence="3 4" key="1">
    <citation type="submission" date="2019-01" db="EMBL/GenBank/DDBJ databases">
        <title>Sequencing of cultivated peanut Arachis hypogaea provides insights into genome evolution and oil improvement.</title>
        <authorList>
            <person name="Chen X."/>
        </authorList>
    </citation>
    <scope>NUCLEOTIDE SEQUENCE [LARGE SCALE GENOMIC DNA]</scope>
    <source>
        <strain evidence="4">cv. Fuhuasheng</strain>
        <tissue evidence="3">Leaves</tissue>
    </source>
</reference>
<dbReference type="CDD" id="cd06222">
    <property type="entry name" value="RNase_H_like"/>
    <property type="match status" value="1"/>
</dbReference>
<dbReference type="InterPro" id="IPR026960">
    <property type="entry name" value="RVT-Znf"/>
</dbReference>
<dbReference type="InterPro" id="IPR043502">
    <property type="entry name" value="DNA/RNA_pol_sf"/>
</dbReference>
<feature type="domain" description="RNase H type-1" evidence="2">
    <location>
        <begin position="1310"/>
        <end position="1438"/>
    </location>
</feature>
<dbReference type="SUPFAM" id="SSF56672">
    <property type="entry name" value="DNA/RNA polymerases"/>
    <property type="match status" value="1"/>
</dbReference>
<dbReference type="Gene3D" id="3.30.420.10">
    <property type="entry name" value="Ribonuclease H-like superfamily/Ribonuclease H"/>
    <property type="match status" value="1"/>
</dbReference>
<dbReference type="GO" id="GO:0004523">
    <property type="term" value="F:RNA-DNA hybrid ribonuclease activity"/>
    <property type="evidence" value="ECO:0007669"/>
    <property type="project" value="InterPro"/>
</dbReference>
<dbReference type="Pfam" id="PF03372">
    <property type="entry name" value="Exo_endo_phos"/>
    <property type="match status" value="1"/>
</dbReference>
<dbReference type="InterPro" id="IPR000477">
    <property type="entry name" value="RT_dom"/>
</dbReference>
<dbReference type="SUPFAM" id="SSF53098">
    <property type="entry name" value="Ribonuclease H-like"/>
    <property type="match status" value="1"/>
</dbReference>
<dbReference type="STRING" id="3818.A0A445AC75"/>
<feature type="domain" description="Reverse transcriptase" evidence="1">
    <location>
        <begin position="579"/>
        <end position="860"/>
    </location>
</feature>
<dbReference type="PROSITE" id="PS50879">
    <property type="entry name" value="RNASE_H_1"/>
    <property type="match status" value="1"/>
</dbReference>
<organism evidence="3 4">
    <name type="scientific">Arachis hypogaea</name>
    <name type="common">Peanut</name>
    <dbReference type="NCBI Taxonomy" id="3818"/>
    <lineage>
        <taxon>Eukaryota</taxon>
        <taxon>Viridiplantae</taxon>
        <taxon>Streptophyta</taxon>
        <taxon>Embryophyta</taxon>
        <taxon>Tracheophyta</taxon>
        <taxon>Spermatophyta</taxon>
        <taxon>Magnoliopsida</taxon>
        <taxon>eudicotyledons</taxon>
        <taxon>Gunneridae</taxon>
        <taxon>Pentapetalae</taxon>
        <taxon>rosids</taxon>
        <taxon>fabids</taxon>
        <taxon>Fabales</taxon>
        <taxon>Fabaceae</taxon>
        <taxon>Papilionoideae</taxon>
        <taxon>50 kb inversion clade</taxon>
        <taxon>dalbergioids sensu lato</taxon>
        <taxon>Dalbergieae</taxon>
        <taxon>Pterocarpus clade</taxon>
        <taxon>Arachis</taxon>
    </lineage>
</organism>
<dbReference type="Pfam" id="PF00078">
    <property type="entry name" value="RVT_1"/>
    <property type="match status" value="1"/>
</dbReference>
<accession>A0A445AC75</accession>
<dbReference type="SUPFAM" id="SSF56219">
    <property type="entry name" value="DNase I-like"/>
    <property type="match status" value="1"/>
</dbReference>
<dbReference type="InterPro" id="IPR044730">
    <property type="entry name" value="RNase_H-like_dom_plant"/>
</dbReference>
<gene>
    <name evidence="3" type="ORF">Ahy_B02g057597</name>
</gene>
<name>A0A445AC75_ARAHY</name>
<dbReference type="Pfam" id="PF13456">
    <property type="entry name" value="RVT_3"/>
    <property type="match status" value="1"/>
</dbReference>
<dbReference type="CDD" id="cd01650">
    <property type="entry name" value="RT_nLTR_like"/>
    <property type="match status" value="1"/>
</dbReference>
<evidence type="ECO:0000313" key="3">
    <source>
        <dbReference type="EMBL" id="RYR24104.1"/>
    </source>
</evidence>
<dbReference type="InterPro" id="IPR005135">
    <property type="entry name" value="Endo/exonuclease/phosphatase"/>
</dbReference>
<keyword evidence="4" id="KW-1185">Reference proteome</keyword>
<dbReference type="EMBL" id="SDMP01000012">
    <property type="protein sequence ID" value="RYR24104.1"/>
    <property type="molecule type" value="Genomic_DNA"/>
</dbReference>
<proteinExistence type="predicted"/>
<dbReference type="PROSITE" id="PS50878">
    <property type="entry name" value="RT_POL"/>
    <property type="match status" value="1"/>
</dbReference>
<comment type="caution">
    <text evidence="3">The sequence shown here is derived from an EMBL/GenBank/DDBJ whole genome shotgun (WGS) entry which is preliminary data.</text>
</comment>